<dbReference type="InterPro" id="IPR001387">
    <property type="entry name" value="Cro/C1-type_HTH"/>
</dbReference>
<dbReference type="AlphaFoldDB" id="V6HT42"/>
<dbReference type="SMART" id="SM00530">
    <property type="entry name" value="HTH_XRE"/>
    <property type="match status" value="1"/>
</dbReference>
<dbReference type="Proteomes" id="UP000018747">
    <property type="component" value="Unassembled WGS sequence"/>
</dbReference>
<dbReference type="OrthoDB" id="338446at2"/>
<dbReference type="CDD" id="cd00093">
    <property type="entry name" value="HTH_XRE"/>
    <property type="match status" value="1"/>
</dbReference>
<sequence length="141" mass="16305">MELKTPGQRIKFIRTEGAGEKMTQNQFASAIFISQALLSRIESDDIEVTEQTAFIIEVVFNYKKDWVLNGAGPRMTNVVKFREDLATKIEEWSRLIRRAEKIPNAKSIIEKYINLIEKDRDTVNLIVAEKQSDQTELERKS</sequence>
<organism evidence="2 3">
    <name type="scientific">Leptospira alexanderi serovar Manhao 3 str. L 60</name>
    <dbReference type="NCBI Taxonomy" id="1049759"/>
    <lineage>
        <taxon>Bacteria</taxon>
        <taxon>Pseudomonadati</taxon>
        <taxon>Spirochaetota</taxon>
        <taxon>Spirochaetia</taxon>
        <taxon>Leptospirales</taxon>
        <taxon>Leptospiraceae</taxon>
        <taxon>Leptospira</taxon>
    </lineage>
</organism>
<dbReference type="PROSITE" id="PS50943">
    <property type="entry name" value="HTH_CROC1"/>
    <property type="match status" value="1"/>
</dbReference>
<name>V6HT42_9LEPT</name>
<dbReference type="Pfam" id="PF01381">
    <property type="entry name" value="HTH_3"/>
    <property type="match status" value="1"/>
</dbReference>
<reference evidence="2" key="1">
    <citation type="submission" date="2013-05" db="EMBL/GenBank/DDBJ databases">
        <authorList>
            <person name="Harkins D.M."/>
            <person name="Durkin A.S."/>
            <person name="Brinkac L.M."/>
            <person name="Haft D.H."/>
            <person name="Selengut J.D."/>
            <person name="Sanka R."/>
            <person name="DePew J."/>
            <person name="Purushe J."/>
            <person name="Hartskeerl R.A."/>
            <person name="Ahmed A."/>
            <person name="van der Linden H."/>
            <person name="Goris M.G.A."/>
            <person name="Vinetz J.M."/>
            <person name="Sutton G.G."/>
            <person name="Nierman W.C."/>
            <person name="Fouts D.E."/>
        </authorList>
    </citation>
    <scope>NUCLEOTIDE SEQUENCE [LARGE SCALE GENOMIC DNA]</scope>
    <source>
        <strain evidence="2">L 60</strain>
    </source>
</reference>
<accession>V6HT42</accession>
<dbReference type="EMBL" id="AHMT02000053">
    <property type="protein sequence ID" value="EQA60800.1"/>
    <property type="molecule type" value="Genomic_DNA"/>
</dbReference>
<keyword evidence="3" id="KW-1185">Reference proteome</keyword>
<dbReference type="InterPro" id="IPR010982">
    <property type="entry name" value="Lambda_DNA-bd_dom_sf"/>
</dbReference>
<dbReference type="Gene3D" id="1.10.260.40">
    <property type="entry name" value="lambda repressor-like DNA-binding domains"/>
    <property type="match status" value="1"/>
</dbReference>
<feature type="domain" description="HTH cro/C1-type" evidence="1">
    <location>
        <begin position="21"/>
        <end position="67"/>
    </location>
</feature>
<dbReference type="GO" id="GO:0003677">
    <property type="term" value="F:DNA binding"/>
    <property type="evidence" value="ECO:0007669"/>
    <property type="project" value="UniProtKB-KW"/>
</dbReference>
<evidence type="ECO:0000313" key="3">
    <source>
        <dbReference type="Proteomes" id="UP000018747"/>
    </source>
</evidence>
<keyword evidence="2" id="KW-0238">DNA-binding</keyword>
<gene>
    <name evidence="2" type="ORF">LEP1GSC062_1675</name>
</gene>
<dbReference type="RefSeq" id="WP_010576067.1">
    <property type="nucleotide sequence ID" value="NZ_AHMT02000053.1"/>
</dbReference>
<proteinExistence type="predicted"/>
<dbReference type="SUPFAM" id="SSF47413">
    <property type="entry name" value="lambda repressor-like DNA-binding domains"/>
    <property type="match status" value="1"/>
</dbReference>
<protein>
    <submittedName>
        <fullName evidence="2">DNA-binding helix-turn-helix protein</fullName>
    </submittedName>
</protein>
<comment type="caution">
    <text evidence="2">The sequence shown here is derived from an EMBL/GenBank/DDBJ whole genome shotgun (WGS) entry which is preliminary data.</text>
</comment>
<evidence type="ECO:0000313" key="2">
    <source>
        <dbReference type="EMBL" id="EQA60800.1"/>
    </source>
</evidence>
<evidence type="ECO:0000259" key="1">
    <source>
        <dbReference type="PROSITE" id="PS50943"/>
    </source>
</evidence>